<keyword evidence="1" id="KW-0805">Transcription regulation</keyword>
<dbReference type="InterPro" id="IPR002577">
    <property type="entry name" value="HTH_HxlR"/>
</dbReference>
<dbReference type="SUPFAM" id="SSF46785">
    <property type="entry name" value="Winged helix' DNA-binding domain"/>
    <property type="match status" value="2"/>
</dbReference>
<protein>
    <submittedName>
        <fullName evidence="6">HxlR family transcriptional regulator</fullName>
    </submittedName>
</protein>
<feature type="domain" description="HTH hxlR-type" evidence="5">
    <location>
        <begin position="34"/>
        <end position="137"/>
    </location>
</feature>
<organism evidence="6 7">
    <name type="scientific">Planotetraspora kaengkrachanensis</name>
    <dbReference type="NCBI Taxonomy" id="575193"/>
    <lineage>
        <taxon>Bacteria</taxon>
        <taxon>Bacillati</taxon>
        <taxon>Actinomycetota</taxon>
        <taxon>Actinomycetes</taxon>
        <taxon>Streptosporangiales</taxon>
        <taxon>Streptosporangiaceae</taxon>
        <taxon>Planotetraspora</taxon>
    </lineage>
</organism>
<evidence type="ECO:0000259" key="5">
    <source>
        <dbReference type="PROSITE" id="PS51118"/>
    </source>
</evidence>
<keyword evidence="2" id="KW-0238">DNA-binding</keyword>
<feature type="region of interest" description="Disordered" evidence="4">
    <location>
        <begin position="181"/>
        <end position="201"/>
    </location>
</feature>
<dbReference type="InterPro" id="IPR036388">
    <property type="entry name" value="WH-like_DNA-bd_sf"/>
</dbReference>
<name>A0A8J3PTF5_9ACTN</name>
<dbReference type="Proteomes" id="UP000630097">
    <property type="component" value="Unassembled WGS sequence"/>
</dbReference>
<evidence type="ECO:0000256" key="2">
    <source>
        <dbReference type="ARBA" id="ARBA00023125"/>
    </source>
</evidence>
<dbReference type="RefSeq" id="WP_203883819.1">
    <property type="nucleotide sequence ID" value="NZ_BAABHH010000012.1"/>
</dbReference>
<dbReference type="PANTHER" id="PTHR33204:SF18">
    <property type="entry name" value="TRANSCRIPTIONAL REGULATORY PROTEIN"/>
    <property type="match status" value="1"/>
</dbReference>
<dbReference type="GO" id="GO:0003677">
    <property type="term" value="F:DNA binding"/>
    <property type="evidence" value="ECO:0007669"/>
    <property type="project" value="UniProtKB-KW"/>
</dbReference>
<dbReference type="EMBL" id="BONV01000014">
    <property type="protein sequence ID" value="GIG80403.1"/>
    <property type="molecule type" value="Genomic_DNA"/>
</dbReference>
<feature type="domain" description="HTH hxlR-type" evidence="5">
    <location>
        <begin position="201"/>
        <end position="299"/>
    </location>
</feature>
<dbReference type="Gene3D" id="1.10.10.10">
    <property type="entry name" value="Winged helix-like DNA-binding domain superfamily/Winged helix DNA-binding domain"/>
    <property type="match status" value="2"/>
</dbReference>
<dbReference type="PROSITE" id="PS51118">
    <property type="entry name" value="HTH_HXLR"/>
    <property type="match status" value="2"/>
</dbReference>
<gene>
    <name evidence="6" type="ORF">Pka01_35300</name>
</gene>
<proteinExistence type="predicted"/>
<keyword evidence="3" id="KW-0804">Transcription</keyword>
<evidence type="ECO:0000313" key="7">
    <source>
        <dbReference type="Proteomes" id="UP000630097"/>
    </source>
</evidence>
<evidence type="ECO:0000256" key="3">
    <source>
        <dbReference type="ARBA" id="ARBA00023163"/>
    </source>
</evidence>
<dbReference type="PANTHER" id="PTHR33204">
    <property type="entry name" value="TRANSCRIPTIONAL REGULATOR, MARR FAMILY"/>
    <property type="match status" value="1"/>
</dbReference>
<dbReference type="InterPro" id="IPR036390">
    <property type="entry name" value="WH_DNA-bd_sf"/>
</dbReference>
<comment type="caution">
    <text evidence="6">The sequence shown here is derived from an EMBL/GenBank/DDBJ whole genome shotgun (WGS) entry which is preliminary data.</text>
</comment>
<feature type="compositionally biased region" description="Basic and acidic residues" evidence="4">
    <location>
        <begin position="8"/>
        <end position="32"/>
    </location>
</feature>
<accession>A0A8J3PTF5</accession>
<dbReference type="AlphaFoldDB" id="A0A8J3PTF5"/>
<evidence type="ECO:0000313" key="6">
    <source>
        <dbReference type="EMBL" id="GIG80403.1"/>
    </source>
</evidence>
<dbReference type="Pfam" id="PF01638">
    <property type="entry name" value="HxlR"/>
    <property type="match status" value="2"/>
</dbReference>
<sequence>MTARWAGRRVDGGPDRTKTETHVLVHPPDRPTRLPAGHANAVGLTLGLVGDEWNLLILRYALMGVRRYGEWRKAMPISHAVLTRRLASLTGMAILEKTGDEAQGRRFEYRLTKRGRDLWPVLLTIWAWESAWVPEHVESLPRMVHRTCGKEFLPILACAACGEAVRPRDVIGGFGPSGTWERSVPAATTRRRSGSTSEGGAGMFPQTMALIGNRWSAAILGAAFQGLHRFRDFEQRLGAPPTIVAERLRSFCDLGVFEQAPSEERADWLSYHLTEKGRAFFPVVITTIDWGQRWFQAEEGPALVYTHRGCGRAFRAQLTCDACATPLRGTDVVVERPA</sequence>
<evidence type="ECO:0000256" key="1">
    <source>
        <dbReference type="ARBA" id="ARBA00023015"/>
    </source>
</evidence>
<keyword evidence="7" id="KW-1185">Reference proteome</keyword>
<reference evidence="6 7" key="1">
    <citation type="submission" date="2021-01" db="EMBL/GenBank/DDBJ databases">
        <title>Whole genome shotgun sequence of Planotetraspora kaengkrachanensis NBRC 104272.</title>
        <authorList>
            <person name="Komaki H."/>
            <person name="Tamura T."/>
        </authorList>
    </citation>
    <scope>NUCLEOTIDE SEQUENCE [LARGE SCALE GENOMIC DNA]</scope>
    <source>
        <strain evidence="6 7">NBRC 104272</strain>
    </source>
</reference>
<feature type="region of interest" description="Disordered" evidence="4">
    <location>
        <begin position="1"/>
        <end position="36"/>
    </location>
</feature>
<evidence type="ECO:0000256" key="4">
    <source>
        <dbReference type="SAM" id="MobiDB-lite"/>
    </source>
</evidence>